<comment type="caution">
    <text evidence="11">The sequence shown here is derived from an EMBL/GenBank/DDBJ whole genome shotgun (WGS) entry which is preliminary data.</text>
</comment>
<dbReference type="EC" id="2.3.1.275" evidence="10"/>
<feature type="transmembrane region" description="Helical" evidence="10">
    <location>
        <begin position="119"/>
        <end position="150"/>
    </location>
</feature>
<evidence type="ECO:0000256" key="3">
    <source>
        <dbReference type="ARBA" id="ARBA00022679"/>
    </source>
</evidence>
<keyword evidence="2 10" id="KW-0444">Lipid biosynthesis</keyword>
<reference evidence="11 12" key="1">
    <citation type="submission" date="2023-12" db="EMBL/GenBank/DDBJ databases">
        <title>Whole-genome sequencing of halo(alkali)philic microorganisms from hypersaline lakes.</title>
        <authorList>
            <person name="Sorokin D.Y."/>
            <person name="Merkel A.Y."/>
            <person name="Messina E."/>
            <person name="Yakimov M."/>
        </authorList>
    </citation>
    <scope>NUCLEOTIDE SEQUENCE [LARGE SCALE GENOMIC DNA]</scope>
    <source>
        <strain evidence="11 12">AB-CW1</strain>
    </source>
</reference>
<evidence type="ECO:0000256" key="5">
    <source>
        <dbReference type="ARBA" id="ARBA00022989"/>
    </source>
</evidence>
<proteinExistence type="inferred from homology"/>
<dbReference type="HAMAP" id="MF_01043">
    <property type="entry name" value="PlsY"/>
    <property type="match status" value="1"/>
</dbReference>
<comment type="catalytic activity">
    <reaction evidence="10">
        <text>an acyl phosphate + sn-glycerol 3-phosphate = a 1-acyl-sn-glycero-3-phosphate + phosphate</text>
        <dbReference type="Rhea" id="RHEA:34075"/>
        <dbReference type="ChEBI" id="CHEBI:43474"/>
        <dbReference type="ChEBI" id="CHEBI:57597"/>
        <dbReference type="ChEBI" id="CHEBI:57970"/>
        <dbReference type="ChEBI" id="CHEBI:59918"/>
        <dbReference type="EC" id="2.3.1.275"/>
    </reaction>
</comment>
<keyword evidence="12" id="KW-1185">Reference proteome</keyword>
<comment type="subcellular location">
    <subcellularLocation>
        <location evidence="10">Cell membrane</location>
        <topology evidence="10">Multi-pass membrane protein</topology>
    </subcellularLocation>
</comment>
<dbReference type="InterPro" id="IPR003811">
    <property type="entry name" value="G3P_acylTferase_PlsY"/>
</dbReference>
<sequence length="219" mass="22972">MLELGLIVLAAYLVGSVMGGLILRPLIGGADIRREGSGNAGATNALRTRGKGFAAAVAVIDVLKGVAAVALIPQLSLLTETAQALDPEWLMALCGVAVVFGHVWPLWHGFRGGKGAATLVGVMIVIAPMALLPILAVWLLVLVFSGYVGLATVLAAAVGPVYMLAIGEPLTGMLVTFTGVMFITIVYTHRSNLKRLARGEEARFEKAMLFRRRHGSGEG</sequence>
<dbReference type="NCBIfam" id="TIGR00023">
    <property type="entry name" value="glycerol-3-phosphate 1-O-acyltransferase PlsY"/>
    <property type="match status" value="1"/>
</dbReference>
<gene>
    <name evidence="10 11" type="primary">plsY</name>
    <name evidence="11" type="ORF">VCB98_05180</name>
</gene>
<dbReference type="AlphaFoldDB" id="A0AAP6JDY1"/>
<feature type="transmembrane region" description="Helical" evidence="10">
    <location>
        <begin position="6"/>
        <end position="27"/>
    </location>
</feature>
<dbReference type="PANTHER" id="PTHR30309">
    <property type="entry name" value="INNER MEMBRANE PROTEIN YGIH"/>
    <property type="match status" value="1"/>
</dbReference>
<keyword evidence="9 10" id="KW-1208">Phospholipid metabolism</keyword>
<dbReference type="RefSeq" id="WP_346050840.1">
    <property type="nucleotide sequence ID" value="NZ_JAYGII010000007.1"/>
</dbReference>
<dbReference type="SMART" id="SM01207">
    <property type="entry name" value="G3P_acyltransf"/>
    <property type="match status" value="1"/>
</dbReference>
<dbReference type="EMBL" id="JAYGII010000007">
    <property type="protein sequence ID" value="MEA5445210.1"/>
    <property type="molecule type" value="Genomic_DNA"/>
</dbReference>
<dbReference type="GO" id="GO:0043772">
    <property type="term" value="F:acyl-phosphate glycerol-3-phosphate acyltransferase activity"/>
    <property type="evidence" value="ECO:0007669"/>
    <property type="project" value="UniProtKB-UniRule"/>
</dbReference>
<dbReference type="PANTHER" id="PTHR30309:SF0">
    <property type="entry name" value="GLYCEROL-3-PHOSPHATE ACYLTRANSFERASE-RELATED"/>
    <property type="match status" value="1"/>
</dbReference>
<comment type="pathway">
    <text evidence="10">Lipid metabolism; phospholipid metabolism.</text>
</comment>
<dbReference type="Proteomes" id="UP001302316">
    <property type="component" value="Unassembled WGS sequence"/>
</dbReference>
<keyword evidence="8 10" id="KW-0594">Phospholipid biosynthesis</keyword>
<evidence type="ECO:0000256" key="7">
    <source>
        <dbReference type="ARBA" id="ARBA00023136"/>
    </source>
</evidence>
<feature type="transmembrane region" description="Helical" evidence="10">
    <location>
        <begin position="53"/>
        <end position="77"/>
    </location>
</feature>
<keyword evidence="1 10" id="KW-1003">Cell membrane</keyword>
<dbReference type="GO" id="GO:0005886">
    <property type="term" value="C:plasma membrane"/>
    <property type="evidence" value="ECO:0007669"/>
    <property type="project" value="UniProtKB-SubCell"/>
</dbReference>
<keyword evidence="6 10" id="KW-0443">Lipid metabolism</keyword>
<comment type="function">
    <text evidence="10">Catalyzes the transfer of an acyl group from acyl-phosphate (acyl-PO(4)) to glycerol-3-phosphate (G3P) to form lysophosphatidic acid (LPA). This enzyme utilizes acyl-phosphate as fatty acyl donor, but not acyl-CoA or acyl-ACP.</text>
</comment>
<keyword evidence="7 10" id="KW-0472">Membrane</keyword>
<organism evidence="11 12">
    <name type="scientific">Natronospira elongata</name>
    <dbReference type="NCBI Taxonomy" id="3110268"/>
    <lineage>
        <taxon>Bacteria</taxon>
        <taxon>Pseudomonadati</taxon>
        <taxon>Pseudomonadota</taxon>
        <taxon>Gammaproteobacteria</taxon>
        <taxon>Natronospirales</taxon>
        <taxon>Natronospiraceae</taxon>
        <taxon>Natronospira</taxon>
    </lineage>
</organism>
<name>A0AAP6JDY1_9GAMM</name>
<feature type="transmembrane region" description="Helical" evidence="10">
    <location>
        <begin position="170"/>
        <end position="188"/>
    </location>
</feature>
<comment type="subunit">
    <text evidence="10">Probably interacts with PlsX.</text>
</comment>
<evidence type="ECO:0000256" key="9">
    <source>
        <dbReference type="ARBA" id="ARBA00023264"/>
    </source>
</evidence>
<evidence type="ECO:0000256" key="2">
    <source>
        <dbReference type="ARBA" id="ARBA00022516"/>
    </source>
</evidence>
<evidence type="ECO:0000256" key="4">
    <source>
        <dbReference type="ARBA" id="ARBA00022692"/>
    </source>
</evidence>
<evidence type="ECO:0000256" key="6">
    <source>
        <dbReference type="ARBA" id="ARBA00023098"/>
    </source>
</evidence>
<comment type="similarity">
    <text evidence="10">Belongs to the PlsY family.</text>
</comment>
<dbReference type="GO" id="GO:0008654">
    <property type="term" value="P:phospholipid biosynthetic process"/>
    <property type="evidence" value="ECO:0007669"/>
    <property type="project" value="UniProtKB-UniRule"/>
</dbReference>
<evidence type="ECO:0000313" key="12">
    <source>
        <dbReference type="Proteomes" id="UP001302316"/>
    </source>
</evidence>
<evidence type="ECO:0000256" key="8">
    <source>
        <dbReference type="ARBA" id="ARBA00023209"/>
    </source>
</evidence>
<keyword evidence="11" id="KW-0012">Acyltransferase</keyword>
<keyword evidence="3 10" id="KW-0808">Transferase</keyword>
<accession>A0AAP6JDY1</accession>
<keyword evidence="5 10" id="KW-1133">Transmembrane helix</keyword>
<dbReference type="Pfam" id="PF02660">
    <property type="entry name" value="G3P_acyltransf"/>
    <property type="match status" value="1"/>
</dbReference>
<evidence type="ECO:0000313" key="11">
    <source>
        <dbReference type="EMBL" id="MEA5445210.1"/>
    </source>
</evidence>
<evidence type="ECO:0000256" key="10">
    <source>
        <dbReference type="HAMAP-Rule" id="MF_01043"/>
    </source>
</evidence>
<keyword evidence="4 10" id="KW-0812">Transmembrane</keyword>
<feature type="transmembrane region" description="Helical" evidence="10">
    <location>
        <begin position="89"/>
        <end position="107"/>
    </location>
</feature>
<evidence type="ECO:0000256" key="1">
    <source>
        <dbReference type="ARBA" id="ARBA00022475"/>
    </source>
</evidence>
<protein>
    <recommendedName>
        <fullName evidence="10">Glycerol-3-phosphate acyltransferase</fullName>
    </recommendedName>
    <alternativeName>
        <fullName evidence="10">Acyl-PO4 G3P acyltransferase</fullName>
    </alternativeName>
    <alternativeName>
        <fullName evidence="10">Acyl-phosphate--glycerol-3-phosphate acyltransferase</fullName>
    </alternativeName>
    <alternativeName>
        <fullName evidence="10">G3P acyltransferase</fullName>
        <shortName evidence="10">GPAT</shortName>
        <ecNumber evidence="10">2.3.1.275</ecNumber>
    </alternativeName>
    <alternativeName>
        <fullName evidence="10">Lysophosphatidic acid synthase</fullName>
        <shortName evidence="10">LPA synthase</shortName>
    </alternativeName>
</protein>